<dbReference type="OrthoDB" id="7392499at2759"/>
<proteinExistence type="inferred from homology"/>
<dbReference type="InterPro" id="IPR005627">
    <property type="entry name" value="CutC-like"/>
</dbReference>
<gene>
    <name evidence="3" type="ORF">T440DRAFT_472857</name>
</gene>
<dbReference type="Pfam" id="PF03932">
    <property type="entry name" value="CutC"/>
    <property type="match status" value="1"/>
</dbReference>
<evidence type="ECO:0000313" key="4">
    <source>
        <dbReference type="Proteomes" id="UP000799423"/>
    </source>
</evidence>
<name>A0A6A7AR52_9PLEO</name>
<sequence>MLEIACFNLPSVYAAANAGADQIELCADYEAGGVTPPAEWGAEILTKPPGVPVKVMIRPRGGDFLYSTEEFEQMKKSIIEWRHYVKGYVFGILDANDQFDEVRNRELVELAKPLPCTFHRAIDKIGATNGYTQWEIAAQSMFTCGFKSILSGGDEDGACKVRSLQSRFGGQFIILYGGGVRSSNIEEATRASGEASMHSSAITQPGEDVDVDEVRKMRDILLCLRESRA</sequence>
<evidence type="ECO:0000256" key="1">
    <source>
        <dbReference type="ARBA" id="ARBA00007768"/>
    </source>
</evidence>
<dbReference type="InterPro" id="IPR036822">
    <property type="entry name" value="CutC-like_dom_sf"/>
</dbReference>
<dbReference type="AlphaFoldDB" id="A0A6A7AR52"/>
<dbReference type="GO" id="GO:0005507">
    <property type="term" value="F:copper ion binding"/>
    <property type="evidence" value="ECO:0007669"/>
    <property type="project" value="TreeGrafter"/>
</dbReference>
<evidence type="ECO:0000256" key="2">
    <source>
        <dbReference type="ARBA" id="ARBA00019014"/>
    </source>
</evidence>
<accession>A0A6A7AR52</accession>
<reference evidence="3" key="1">
    <citation type="submission" date="2020-01" db="EMBL/GenBank/DDBJ databases">
        <authorList>
            <consortium name="DOE Joint Genome Institute"/>
            <person name="Haridas S."/>
            <person name="Albert R."/>
            <person name="Binder M."/>
            <person name="Bloem J."/>
            <person name="Labutti K."/>
            <person name="Salamov A."/>
            <person name="Andreopoulos B."/>
            <person name="Baker S.E."/>
            <person name="Barry K."/>
            <person name="Bills G."/>
            <person name="Bluhm B.H."/>
            <person name="Cannon C."/>
            <person name="Castanera R."/>
            <person name="Culley D.E."/>
            <person name="Daum C."/>
            <person name="Ezra D."/>
            <person name="Gonzalez J.B."/>
            <person name="Henrissat B."/>
            <person name="Kuo A."/>
            <person name="Liang C."/>
            <person name="Lipzen A."/>
            <person name="Lutzoni F."/>
            <person name="Magnuson J."/>
            <person name="Mondo S."/>
            <person name="Nolan M."/>
            <person name="Ohm R."/>
            <person name="Pangilinan J."/>
            <person name="Park H.-J."/>
            <person name="Ramirez L."/>
            <person name="Alfaro M."/>
            <person name="Sun H."/>
            <person name="Tritt A."/>
            <person name="Yoshinaga Y."/>
            <person name="Zwiers L.-H."/>
            <person name="Turgeon B.G."/>
            <person name="Goodwin S.B."/>
            <person name="Spatafora J.W."/>
            <person name="Crous P.W."/>
            <person name="Grigoriev I.V."/>
        </authorList>
    </citation>
    <scope>NUCLEOTIDE SEQUENCE</scope>
    <source>
        <strain evidence="3">IPT5</strain>
    </source>
</reference>
<dbReference type="SUPFAM" id="SSF110395">
    <property type="entry name" value="CutC-like"/>
    <property type="match status" value="1"/>
</dbReference>
<dbReference type="Proteomes" id="UP000799423">
    <property type="component" value="Unassembled WGS sequence"/>
</dbReference>
<protein>
    <recommendedName>
        <fullName evidence="2">Copper homeostasis protein cutC homolog</fullName>
    </recommendedName>
</protein>
<dbReference type="PANTHER" id="PTHR12598:SF0">
    <property type="entry name" value="COPPER HOMEOSTASIS PROTEIN CUTC HOMOLOG"/>
    <property type="match status" value="1"/>
</dbReference>
<dbReference type="Gene3D" id="3.20.20.380">
    <property type="entry name" value="Copper homeostasis (CutC) domain"/>
    <property type="match status" value="1"/>
</dbReference>
<comment type="similarity">
    <text evidence="1">Belongs to the CutC family.</text>
</comment>
<organism evidence="3 4">
    <name type="scientific">Plenodomus tracheiphilus IPT5</name>
    <dbReference type="NCBI Taxonomy" id="1408161"/>
    <lineage>
        <taxon>Eukaryota</taxon>
        <taxon>Fungi</taxon>
        <taxon>Dikarya</taxon>
        <taxon>Ascomycota</taxon>
        <taxon>Pezizomycotina</taxon>
        <taxon>Dothideomycetes</taxon>
        <taxon>Pleosporomycetidae</taxon>
        <taxon>Pleosporales</taxon>
        <taxon>Pleosporineae</taxon>
        <taxon>Leptosphaeriaceae</taxon>
        <taxon>Plenodomus</taxon>
    </lineage>
</organism>
<dbReference type="EMBL" id="MU006352">
    <property type="protein sequence ID" value="KAF2845204.1"/>
    <property type="molecule type" value="Genomic_DNA"/>
</dbReference>
<keyword evidence="4" id="KW-1185">Reference proteome</keyword>
<evidence type="ECO:0000313" key="3">
    <source>
        <dbReference type="EMBL" id="KAF2845204.1"/>
    </source>
</evidence>
<dbReference type="PANTHER" id="PTHR12598">
    <property type="entry name" value="COPPER HOMEOSTASIS PROTEIN CUTC"/>
    <property type="match status" value="1"/>
</dbReference>